<organism evidence="1 2">
    <name type="scientific">Limosilactobacillus walteri</name>
    <dbReference type="NCBI Taxonomy" id="2268022"/>
    <lineage>
        <taxon>Bacteria</taxon>
        <taxon>Bacillati</taxon>
        <taxon>Bacillota</taxon>
        <taxon>Bacilli</taxon>
        <taxon>Lactobacillales</taxon>
        <taxon>Lactobacillaceae</taxon>
        <taxon>Limosilactobacillus</taxon>
    </lineage>
</organism>
<dbReference type="Gene3D" id="3.90.550.10">
    <property type="entry name" value="Spore Coat Polysaccharide Biosynthesis Protein SpsA, Chain A"/>
    <property type="match status" value="1"/>
</dbReference>
<comment type="caution">
    <text evidence="1">The sequence shown here is derived from an EMBL/GenBank/DDBJ whole genome shotgun (WGS) entry which is preliminary data.</text>
</comment>
<dbReference type="InterPro" id="IPR002495">
    <property type="entry name" value="Glyco_trans_8"/>
</dbReference>
<dbReference type="SUPFAM" id="SSF53448">
    <property type="entry name" value="Nucleotide-diphospho-sugar transferases"/>
    <property type="match status" value="1"/>
</dbReference>
<dbReference type="Proteomes" id="UP000704341">
    <property type="component" value="Unassembled WGS sequence"/>
</dbReference>
<dbReference type="InterPro" id="IPR029044">
    <property type="entry name" value="Nucleotide-diphossugar_trans"/>
</dbReference>
<protein>
    <submittedName>
        <fullName evidence="1">Bacteriochlorophyll 4-vinyl reductase</fullName>
    </submittedName>
</protein>
<sequence length="396" mass="46525">MVALSSDYHYINQIETTIKSIIYNNSNVKIYVINSDIPQEWFLGVNSFLAESTSEVCDLKINPNNIESLQTSWDHISNISWGRIMIPQLIKDKRVLYLDSDIIVNSNIDNLFSINMQQYVLGAVPEYFQPASHTMFNSGVLLLDNQKLKKDDNFIPTILEQAKNNLENGDETALNDYFKNYYSLPATYNYQIGYDLMCYYPTVNFDAQRKNYLQKIEEVKDPKIIHYLYQQKPWRFGIASRLRELWWHYRMMDFMTAVSHTPATHKHNLFTMTASQDIENLEELIRLLPGFYFHIAAWTEMGWKLLRLQQYPNVRLYPAIIPPMLEKLLNNTECYLDINQGEKDKNVINFFVENNKPILAFDNTTSLTSKDTNNYRIFKKTDINGFVTTLKELFNH</sequence>
<dbReference type="EMBL" id="QORN01000036">
    <property type="protein sequence ID" value="MBD5807146.1"/>
    <property type="molecule type" value="Genomic_DNA"/>
</dbReference>
<keyword evidence="2" id="KW-1185">Reference proteome</keyword>
<evidence type="ECO:0000313" key="2">
    <source>
        <dbReference type="Proteomes" id="UP000704341"/>
    </source>
</evidence>
<dbReference type="CDD" id="cd04194">
    <property type="entry name" value="GT8_A4GalT_like"/>
    <property type="match status" value="1"/>
</dbReference>
<dbReference type="PANTHER" id="PTHR11183">
    <property type="entry name" value="GLYCOGENIN SUBFAMILY MEMBER"/>
    <property type="match status" value="1"/>
</dbReference>
<gene>
    <name evidence="1" type="ORF">DTK66_08565</name>
</gene>
<accession>A0ABR8P8U6</accession>
<reference evidence="1 2" key="1">
    <citation type="submission" date="2018-07" db="EMBL/GenBank/DDBJ databases">
        <title>Phylogenomic Insights into understanding Host Adaptation of Lactobacillus reuteri by a novel species, Lactobacillus spp. M31.</title>
        <authorList>
            <person name="Sharma S."/>
            <person name="Patil P."/>
            <person name="Korpole S."/>
            <person name="Patil P.B."/>
        </authorList>
    </citation>
    <scope>NUCLEOTIDE SEQUENCE [LARGE SCALE GENOMIC DNA]</scope>
    <source>
        <strain evidence="1 2">M31</strain>
    </source>
</reference>
<evidence type="ECO:0000313" key="1">
    <source>
        <dbReference type="EMBL" id="MBD5807146.1"/>
    </source>
</evidence>
<dbReference type="RefSeq" id="WP_191668414.1">
    <property type="nucleotide sequence ID" value="NZ_QORN01000036.1"/>
</dbReference>
<proteinExistence type="predicted"/>
<name>A0ABR8P8U6_9LACO</name>
<dbReference type="Pfam" id="PF01501">
    <property type="entry name" value="Glyco_transf_8"/>
    <property type="match status" value="1"/>
</dbReference>
<dbReference type="InterPro" id="IPR050587">
    <property type="entry name" value="GNT1/Glycosyltrans_8"/>
</dbReference>